<dbReference type="EMBL" id="FZMO01000547">
    <property type="protein sequence ID" value="SNQ51759.1"/>
    <property type="molecule type" value="Genomic_DNA"/>
</dbReference>
<evidence type="ECO:0000313" key="1">
    <source>
        <dbReference type="EMBL" id="SNQ51759.1"/>
    </source>
</evidence>
<protein>
    <submittedName>
        <fullName evidence="1">Tunicamycin resistance protein</fullName>
    </submittedName>
</protein>
<dbReference type="Gene3D" id="3.40.50.300">
    <property type="entry name" value="P-loop containing nucleotide triphosphate hydrolases"/>
    <property type="match status" value="1"/>
</dbReference>
<dbReference type="RefSeq" id="WP_243408115.1">
    <property type="nucleotide sequence ID" value="NZ_FZMO01000547.1"/>
</dbReference>
<gene>
    <name evidence="1" type="primary">tmrB</name>
    <name evidence="1" type="ORF">FRACA_80059</name>
</gene>
<organism evidence="1 2">
    <name type="scientific">Frankia canadensis</name>
    <dbReference type="NCBI Taxonomy" id="1836972"/>
    <lineage>
        <taxon>Bacteria</taxon>
        <taxon>Bacillati</taxon>
        <taxon>Actinomycetota</taxon>
        <taxon>Actinomycetes</taxon>
        <taxon>Frankiales</taxon>
        <taxon>Frankiaceae</taxon>
        <taxon>Frankia</taxon>
    </lineage>
</organism>
<dbReference type="Pfam" id="PF13671">
    <property type="entry name" value="AAA_33"/>
    <property type="match status" value="1"/>
</dbReference>
<sequence length="199" mass="22319">MPTLIWINGPNAVGKTQAAHNLHRRLPGSFVSDPEHLGFAMRRMLPKARRTDFREIPQWRCAVGEMLLRALRGPENPVITPMTILDPDLLTDLTAQVRAAGHQVDHVTLLADRATMTRRIHLRAENSRSYSARNLDRALEVLSAPAFARHLHTDTLSISAVADDIAHHAGFTPTPDTSWRLARHGRQLAVQLRHIRLNA</sequence>
<dbReference type="SUPFAM" id="SSF52540">
    <property type="entry name" value="P-loop containing nucleoside triphosphate hydrolases"/>
    <property type="match status" value="1"/>
</dbReference>
<reference evidence="1 2" key="1">
    <citation type="submission" date="2017-06" db="EMBL/GenBank/DDBJ databases">
        <authorList>
            <person name="Kim H.J."/>
            <person name="Triplett B.A."/>
        </authorList>
    </citation>
    <scope>NUCLEOTIDE SEQUENCE [LARGE SCALE GENOMIC DNA]</scope>
    <source>
        <strain evidence="1">FRACA_ARgP5</strain>
    </source>
</reference>
<accession>A0A2I2L1H7</accession>
<dbReference type="AlphaFoldDB" id="A0A2I2L1H7"/>
<dbReference type="Proteomes" id="UP000234331">
    <property type="component" value="Unassembled WGS sequence"/>
</dbReference>
<proteinExistence type="predicted"/>
<dbReference type="InterPro" id="IPR027417">
    <property type="entry name" value="P-loop_NTPase"/>
</dbReference>
<keyword evidence="2" id="KW-1185">Reference proteome</keyword>
<evidence type="ECO:0000313" key="2">
    <source>
        <dbReference type="Proteomes" id="UP000234331"/>
    </source>
</evidence>
<name>A0A2I2L1H7_9ACTN</name>